<dbReference type="Proteomes" id="UP001595923">
    <property type="component" value="Unassembled WGS sequence"/>
</dbReference>
<dbReference type="RefSeq" id="WP_378574194.1">
    <property type="nucleotide sequence ID" value="NZ_JBHSFQ010000010.1"/>
</dbReference>
<reference evidence="2" key="1">
    <citation type="journal article" date="2019" name="Int. J. Syst. Evol. Microbiol.">
        <title>The Global Catalogue of Microorganisms (GCM) 10K type strain sequencing project: providing services to taxonomists for standard genome sequencing and annotation.</title>
        <authorList>
            <consortium name="The Broad Institute Genomics Platform"/>
            <consortium name="The Broad Institute Genome Sequencing Center for Infectious Disease"/>
            <person name="Wu L."/>
            <person name="Ma J."/>
        </authorList>
    </citation>
    <scope>NUCLEOTIDE SEQUENCE [LARGE SCALE GENOMIC DNA]</scope>
    <source>
        <strain evidence="2">XZYJ18</strain>
    </source>
</reference>
<proteinExistence type="predicted"/>
<evidence type="ECO:0000313" key="2">
    <source>
        <dbReference type="Proteomes" id="UP001595923"/>
    </source>
</evidence>
<evidence type="ECO:0000313" key="1">
    <source>
        <dbReference type="EMBL" id="MFC4562747.1"/>
    </source>
</evidence>
<sequence length="78" mass="9068">MPDEEELNAFLPRLTRENRDWFTARTETEQDRLFRHWRSLAFPEYGQVTSPGGPWTPRDAVPLDPDVIANKVISEARA</sequence>
<accession>A0ABV9DVJ8</accession>
<comment type="caution">
    <text evidence="1">The sequence shown here is derived from an EMBL/GenBank/DDBJ whole genome shotgun (WGS) entry which is preliminary data.</text>
</comment>
<protein>
    <submittedName>
        <fullName evidence="1">Uncharacterized protein</fullName>
    </submittedName>
</protein>
<dbReference type="EMBL" id="JBHSFQ010000010">
    <property type="protein sequence ID" value="MFC4562747.1"/>
    <property type="molecule type" value="Genomic_DNA"/>
</dbReference>
<keyword evidence="2" id="KW-1185">Reference proteome</keyword>
<gene>
    <name evidence="1" type="ORF">ACFO4E_12850</name>
</gene>
<name>A0ABV9DVJ8_9ACTN</name>
<organism evidence="1 2">
    <name type="scientific">Nocardiopsis mangrovi</name>
    <dbReference type="NCBI Taxonomy" id="1179818"/>
    <lineage>
        <taxon>Bacteria</taxon>
        <taxon>Bacillati</taxon>
        <taxon>Actinomycetota</taxon>
        <taxon>Actinomycetes</taxon>
        <taxon>Streptosporangiales</taxon>
        <taxon>Nocardiopsidaceae</taxon>
        <taxon>Nocardiopsis</taxon>
    </lineage>
</organism>